<accession>A0A2J0YSU2</accession>
<reference evidence="1 2" key="1">
    <citation type="submission" date="2017-06" db="EMBL/GenBank/DDBJ databases">
        <title>Ensifer strains isolated from leguminous trees and herbs display diverse denitrification phenotypes with some acting as strong N2O sinks.</title>
        <authorList>
            <person name="Woliy K."/>
            <person name="Mania D."/>
            <person name="Bakken L.R."/>
            <person name="Frostegard A."/>
        </authorList>
    </citation>
    <scope>NUCLEOTIDE SEQUENCE [LARGE SCALE GENOMIC DNA]</scope>
    <source>
        <strain evidence="1 2">AC50a</strain>
    </source>
</reference>
<evidence type="ECO:0000313" key="2">
    <source>
        <dbReference type="Proteomes" id="UP000231987"/>
    </source>
</evidence>
<protein>
    <submittedName>
        <fullName evidence="1">Uncharacterized protein</fullName>
    </submittedName>
</protein>
<proteinExistence type="predicted"/>
<dbReference type="EMBL" id="NJGD01000045">
    <property type="protein sequence ID" value="PJR08442.1"/>
    <property type="molecule type" value="Genomic_DNA"/>
</dbReference>
<comment type="caution">
    <text evidence="1">The sequence shown here is derived from an EMBL/GenBank/DDBJ whole genome shotgun (WGS) entry which is preliminary data.</text>
</comment>
<dbReference type="Proteomes" id="UP000231987">
    <property type="component" value="Unassembled WGS sequence"/>
</dbReference>
<sequence>MSEDIVKEKSIEPERSRAVFSQEVIELIPVAVAHCLQVVKDEPELMKYSNLLHGWAGYRRPRFFARASRLCTRQRCHAGCETSMPTWMNTFVSCRTAVAAPMGKNDA</sequence>
<dbReference type="RefSeq" id="WP_100675128.1">
    <property type="nucleotide sequence ID" value="NZ_NJGD01000045.1"/>
</dbReference>
<organism evidence="1 2">
    <name type="scientific">Rhizobium meliloti</name>
    <name type="common">Ensifer meliloti</name>
    <name type="synonym">Sinorhizobium meliloti</name>
    <dbReference type="NCBI Taxonomy" id="382"/>
    <lineage>
        <taxon>Bacteria</taxon>
        <taxon>Pseudomonadati</taxon>
        <taxon>Pseudomonadota</taxon>
        <taxon>Alphaproteobacteria</taxon>
        <taxon>Hyphomicrobiales</taxon>
        <taxon>Rhizobiaceae</taxon>
        <taxon>Sinorhizobium/Ensifer group</taxon>
        <taxon>Sinorhizobium</taxon>
    </lineage>
</organism>
<dbReference type="AlphaFoldDB" id="A0A2J0YSU2"/>
<name>A0A2J0YSU2_RHIML</name>
<gene>
    <name evidence="1" type="ORF">CEJ86_33030</name>
</gene>
<evidence type="ECO:0000313" key="1">
    <source>
        <dbReference type="EMBL" id="PJR08442.1"/>
    </source>
</evidence>